<dbReference type="RefSeq" id="WP_125664515.1">
    <property type="nucleotide sequence ID" value="NZ_AP019308.1"/>
</dbReference>
<dbReference type="OrthoDB" id="1905191at2"/>
<sequence>MHTNPKLRPGSKFLWPIVVLLIAASWIGNVRYYQSMQLEKPIFLKHYMIVNGNQSDRIELTYLENKKKGRKVTGIQLEELPMLRFQIDPHPNSYRHQVLGKAYGEWRTEEAGQMEKVPVTIKEATVYYSEGQPEKVPIGEINVVWDQKESLLEMSSSRGSTDGTGQYSVTVKQPLTLEQVDYSFSDRLSSMFELTMAGRDKPIPQLPIRLAAGAPLTFNYKWIIPENTPAAFEVYKTYILLTFKTEDGRTIYDRIPTNFNLYLNEKQIKRLVRSGGELS</sequence>
<keyword evidence="2" id="KW-1185">Reference proteome</keyword>
<accession>A0A3G9JHB8</accession>
<dbReference type="EMBL" id="AP019308">
    <property type="protein sequence ID" value="BBH24363.1"/>
    <property type="molecule type" value="Genomic_DNA"/>
</dbReference>
<proteinExistence type="predicted"/>
<organism evidence="1 2">
    <name type="scientific">Paenibacillus baekrokdamisoli</name>
    <dbReference type="NCBI Taxonomy" id="1712516"/>
    <lineage>
        <taxon>Bacteria</taxon>
        <taxon>Bacillati</taxon>
        <taxon>Bacillota</taxon>
        <taxon>Bacilli</taxon>
        <taxon>Bacillales</taxon>
        <taxon>Paenibacillaceae</taxon>
        <taxon>Paenibacillus</taxon>
    </lineage>
</organism>
<evidence type="ECO:0000313" key="1">
    <source>
        <dbReference type="EMBL" id="BBH24363.1"/>
    </source>
</evidence>
<evidence type="ECO:0000313" key="2">
    <source>
        <dbReference type="Proteomes" id="UP000275368"/>
    </source>
</evidence>
<gene>
    <name evidence="1" type="ORF">Back11_57080</name>
</gene>
<protein>
    <submittedName>
        <fullName evidence="1">Uncharacterized protein</fullName>
    </submittedName>
</protein>
<dbReference type="Proteomes" id="UP000275368">
    <property type="component" value="Chromosome"/>
</dbReference>
<reference evidence="1 2" key="1">
    <citation type="submission" date="2018-11" db="EMBL/GenBank/DDBJ databases">
        <title>Complete genome sequence of Paenibacillus baekrokdamisoli strain KCTC 33723.</title>
        <authorList>
            <person name="Kang S.W."/>
            <person name="Lee K.C."/>
            <person name="Kim K.K."/>
            <person name="Kim J.S."/>
            <person name="Kim D.S."/>
            <person name="Ko S.H."/>
            <person name="Yang S.H."/>
            <person name="Lee J.S."/>
        </authorList>
    </citation>
    <scope>NUCLEOTIDE SEQUENCE [LARGE SCALE GENOMIC DNA]</scope>
    <source>
        <strain evidence="1 2">KCTC 33723</strain>
    </source>
</reference>
<dbReference type="KEGG" id="pbk:Back11_57080"/>
<name>A0A3G9JHB8_9BACL</name>
<dbReference type="AlphaFoldDB" id="A0A3G9JHB8"/>